<dbReference type="AlphaFoldDB" id="A0A177E768"/>
<proteinExistence type="predicted"/>
<gene>
    <name evidence="1" type="ORF">TH606_05025</name>
</gene>
<dbReference type="Pfam" id="PF02620">
    <property type="entry name" value="YceD"/>
    <property type="match status" value="1"/>
</dbReference>
<name>A0A177E768_9BACT</name>
<evidence type="ECO:0000313" key="1">
    <source>
        <dbReference type="EMBL" id="OAG27803.1"/>
    </source>
</evidence>
<sequence>MNREELKIKFEDIPPEGLDIGFEDKRGELIRDCYSILKPIRASVHLQRWGIDVKITGQVETEVALPCDRCLKEFPFPIKGRIDVLLEPRAVLSRLKEELRLTKDDLDVIFFDGHTIEVDEVVREEILLAIPMRKLCHEKCKGLCPICGKDLNEGACQCKRDVRESPFAVLKKLMASSG</sequence>
<comment type="caution">
    <text evidence="1">The sequence shown here is derived from an EMBL/GenBank/DDBJ whole genome shotgun (WGS) entry which is preliminary data.</text>
</comment>
<dbReference type="PANTHER" id="PTHR34374">
    <property type="entry name" value="LARGE RIBOSOMAL RNA SUBUNIT ACCUMULATION PROTEIN YCED HOMOLOG 1, CHLOROPLASTIC"/>
    <property type="match status" value="1"/>
</dbReference>
<accession>A0A177E768</accession>
<dbReference type="OrthoDB" id="9790372at2"/>
<dbReference type="PANTHER" id="PTHR34374:SF1">
    <property type="entry name" value="LARGE RIBOSOMAL RNA SUBUNIT ACCUMULATION PROTEIN YCED HOMOLOG 1, CHLOROPLASTIC"/>
    <property type="match status" value="1"/>
</dbReference>
<organism evidence="1 2">
    <name type="scientific">Thermodesulfatator autotrophicus</name>
    <dbReference type="NCBI Taxonomy" id="1795632"/>
    <lineage>
        <taxon>Bacteria</taxon>
        <taxon>Pseudomonadati</taxon>
        <taxon>Thermodesulfobacteriota</taxon>
        <taxon>Thermodesulfobacteria</taxon>
        <taxon>Thermodesulfobacteriales</taxon>
        <taxon>Thermodesulfatatoraceae</taxon>
        <taxon>Thermodesulfatator</taxon>
    </lineage>
</organism>
<keyword evidence="2" id="KW-1185">Reference proteome</keyword>
<dbReference type="InterPro" id="IPR003772">
    <property type="entry name" value="YceD"/>
</dbReference>
<dbReference type="Proteomes" id="UP000076964">
    <property type="component" value="Unassembled WGS sequence"/>
</dbReference>
<evidence type="ECO:0008006" key="3">
    <source>
        <dbReference type="Google" id="ProtNLM"/>
    </source>
</evidence>
<dbReference type="RefSeq" id="WP_068541826.1">
    <property type="nucleotide sequence ID" value="NZ_LSFI01000019.1"/>
</dbReference>
<reference evidence="1 2" key="1">
    <citation type="submission" date="2016-02" db="EMBL/GenBank/DDBJ databases">
        <title>Draft genome sequence of Thermodesulfatator sp. S606.</title>
        <authorList>
            <person name="Lai Q."/>
            <person name="Cao J."/>
            <person name="Dupont S."/>
            <person name="Shao Z."/>
            <person name="Jebbar M."/>
            <person name="Alain K."/>
        </authorList>
    </citation>
    <scope>NUCLEOTIDE SEQUENCE [LARGE SCALE GENOMIC DNA]</scope>
    <source>
        <strain evidence="1 2">S606</strain>
    </source>
</reference>
<dbReference type="EMBL" id="LSFI01000019">
    <property type="protein sequence ID" value="OAG27803.1"/>
    <property type="molecule type" value="Genomic_DNA"/>
</dbReference>
<dbReference type="STRING" id="1795632.TH606_05025"/>
<protein>
    <recommendedName>
        <fullName evidence="3">DUF177 domain-containing protein</fullName>
    </recommendedName>
</protein>
<evidence type="ECO:0000313" key="2">
    <source>
        <dbReference type="Proteomes" id="UP000076964"/>
    </source>
</evidence>